<keyword evidence="4" id="KW-0274">FAD</keyword>
<dbReference type="FunFam" id="3.30.70.2740:FF:000001">
    <property type="entry name" value="D-lactate dehydrogenase mitochondrial"/>
    <property type="match status" value="1"/>
</dbReference>
<proteinExistence type="inferred from homology"/>
<dbReference type="PANTHER" id="PTHR42934:SF2">
    <property type="entry name" value="GLYCOLATE OXIDASE SUBUNIT GLCD"/>
    <property type="match status" value="1"/>
</dbReference>
<dbReference type="InterPro" id="IPR004113">
    <property type="entry name" value="FAD-bd_oxidored_4_C"/>
</dbReference>
<keyword evidence="5" id="KW-0560">Oxidoreductase</keyword>
<keyword evidence="8" id="KW-1185">Reference proteome</keyword>
<evidence type="ECO:0000259" key="6">
    <source>
        <dbReference type="PROSITE" id="PS51387"/>
    </source>
</evidence>
<dbReference type="GO" id="GO:0071949">
    <property type="term" value="F:FAD binding"/>
    <property type="evidence" value="ECO:0007669"/>
    <property type="project" value="InterPro"/>
</dbReference>
<feature type="domain" description="FAD-binding PCMH-type" evidence="6">
    <location>
        <begin position="43"/>
        <end position="222"/>
    </location>
</feature>
<dbReference type="Pfam" id="PF01565">
    <property type="entry name" value="FAD_binding_4"/>
    <property type="match status" value="1"/>
</dbReference>
<dbReference type="Proteomes" id="UP000287519">
    <property type="component" value="Unassembled WGS sequence"/>
</dbReference>
<sequence>MTIDHGANMNHLEQLKDAVPADIVVTDPDLMEGYRRDSADLVPAGKPVAVLRPRCTAHVSAIMSWATRTNTIVVPRGAGTGLSGGATALDGCVVVSMEHMTAIRDFDVANHTVVVEAGVVNADVGRAVASAGLFYPPDPGSFEVSTIGGNLATNAGGMRCVKYGVTRNSVLGLEVVLADGRVLHTGGQTVKNVAGLDLTQLFIGSEGALGIITSATLRLRPTPAATATFVATFPTLETGGRALNAIFASGVTPSMLELMDNATINAVEDYRRMDLDREAALLLIGQADGTDALAQVERMATCCDEAGADLSVATADPTESDMFLQARRLAGWATMEQFPTVVEDVGVPRTRLAELLTTIAEISRDTGVRIATVGHAGDGNLHPMLLLPDLGEDARRRAMETADRICAAAIALGGTITGEHGVGELKREWLTHQLDDISLDVQARIKRALDPALLLNPGRGF</sequence>
<dbReference type="InterPro" id="IPR016164">
    <property type="entry name" value="FAD-linked_Oxase-like_C"/>
</dbReference>
<dbReference type="InterPro" id="IPR051914">
    <property type="entry name" value="FAD-linked_OxidoTrans_Type4"/>
</dbReference>
<evidence type="ECO:0000313" key="8">
    <source>
        <dbReference type="Proteomes" id="UP000287519"/>
    </source>
</evidence>
<evidence type="ECO:0000256" key="2">
    <source>
        <dbReference type="ARBA" id="ARBA00008000"/>
    </source>
</evidence>
<dbReference type="Gene3D" id="3.30.70.2740">
    <property type="match status" value="1"/>
</dbReference>
<comment type="similarity">
    <text evidence="2">Belongs to the FAD-binding oxidoreductase/transferase type 4 family.</text>
</comment>
<dbReference type="AlphaFoldDB" id="A0A402C911"/>
<dbReference type="InterPro" id="IPR016169">
    <property type="entry name" value="FAD-bd_PCMH_sub2"/>
</dbReference>
<accession>A0A402C911</accession>
<comment type="cofactor">
    <cofactor evidence="1">
        <name>FAD</name>
        <dbReference type="ChEBI" id="CHEBI:57692"/>
    </cofactor>
</comment>
<dbReference type="InterPro" id="IPR036318">
    <property type="entry name" value="FAD-bd_PCMH-like_sf"/>
</dbReference>
<evidence type="ECO:0000256" key="4">
    <source>
        <dbReference type="ARBA" id="ARBA00022827"/>
    </source>
</evidence>
<dbReference type="InterPro" id="IPR006094">
    <property type="entry name" value="Oxid_FAD_bind_N"/>
</dbReference>
<comment type="caution">
    <text evidence="7">The sequence shown here is derived from an EMBL/GenBank/DDBJ whole genome shotgun (WGS) entry which is preliminary data.</text>
</comment>
<dbReference type="Gene3D" id="3.30.465.10">
    <property type="match status" value="1"/>
</dbReference>
<evidence type="ECO:0000256" key="5">
    <source>
        <dbReference type="ARBA" id="ARBA00023002"/>
    </source>
</evidence>
<dbReference type="Gene3D" id="1.10.45.10">
    <property type="entry name" value="Vanillyl-alcohol Oxidase, Chain A, domain 4"/>
    <property type="match status" value="1"/>
</dbReference>
<keyword evidence="3" id="KW-0285">Flavoprotein</keyword>
<name>A0A402C911_RHOWR</name>
<gene>
    <name evidence="7" type="ORF">Rhow_003711</name>
</gene>
<dbReference type="SUPFAM" id="SSF55103">
    <property type="entry name" value="FAD-linked oxidases, C-terminal domain"/>
    <property type="match status" value="1"/>
</dbReference>
<dbReference type="InterPro" id="IPR016166">
    <property type="entry name" value="FAD-bd_PCMH"/>
</dbReference>
<dbReference type="PANTHER" id="PTHR42934">
    <property type="entry name" value="GLYCOLATE OXIDASE SUBUNIT GLCD"/>
    <property type="match status" value="1"/>
</dbReference>
<dbReference type="PROSITE" id="PS51387">
    <property type="entry name" value="FAD_PCMH"/>
    <property type="match status" value="1"/>
</dbReference>
<protein>
    <submittedName>
        <fullName evidence="7">Glycolate dehydrogenase, subunit GlcD</fullName>
    </submittedName>
</protein>
<evidence type="ECO:0000256" key="3">
    <source>
        <dbReference type="ARBA" id="ARBA00022630"/>
    </source>
</evidence>
<organism evidence="7 8">
    <name type="scientific">Rhodococcus wratislaviensis</name>
    <name type="common">Tsukamurella wratislaviensis</name>
    <dbReference type="NCBI Taxonomy" id="44752"/>
    <lineage>
        <taxon>Bacteria</taxon>
        <taxon>Bacillati</taxon>
        <taxon>Actinomycetota</taxon>
        <taxon>Actinomycetes</taxon>
        <taxon>Mycobacteriales</taxon>
        <taxon>Nocardiaceae</taxon>
        <taxon>Rhodococcus</taxon>
    </lineage>
</organism>
<dbReference type="EMBL" id="BHYM01000034">
    <property type="protein sequence ID" value="GCE40068.1"/>
    <property type="molecule type" value="Genomic_DNA"/>
</dbReference>
<dbReference type="Pfam" id="PF02913">
    <property type="entry name" value="FAD-oxidase_C"/>
    <property type="match status" value="1"/>
</dbReference>
<evidence type="ECO:0000313" key="7">
    <source>
        <dbReference type="EMBL" id="GCE40068.1"/>
    </source>
</evidence>
<reference evidence="7 8" key="1">
    <citation type="submission" date="2018-11" db="EMBL/GenBank/DDBJ databases">
        <title>Microbial catabolism of amino acid.</title>
        <authorList>
            <person name="Hibi M."/>
            <person name="Ogawa J."/>
        </authorList>
    </citation>
    <scope>NUCLEOTIDE SEQUENCE [LARGE SCALE GENOMIC DNA]</scope>
    <source>
        <strain evidence="7 8">C31-06</strain>
    </source>
</reference>
<dbReference type="SUPFAM" id="SSF56176">
    <property type="entry name" value="FAD-binding/transporter-associated domain-like"/>
    <property type="match status" value="1"/>
</dbReference>
<dbReference type="InterPro" id="IPR016171">
    <property type="entry name" value="Vanillyl_alc_oxidase_C-sub2"/>
</dbReference>
<dbReference type="GO" id="GO:0016491">
    <property type="term" value="F:oxidoreductase activity"/>
    <property type="evidence" value="ECO:0007669"/>
    <property type="project" value="UniProtKB-KW"/>
</dbReference>
<evidence type="ECO:0000256" key="1">
    <source>
        <dbReference type="ARBA" id="ARBA00001974"/>
    </source>
</evidence>